<dbReference type="EMBL" id="JAUTAS010000001">
    <property type="protein sequence ID" value="MDQ1109104.1"/>
    <property type="molecule type" value="Genomic_DNA"/>
</dbReference>
<gene>
    <name evidence="3" type="ORF">QE424_002263</name>
</gene>
<dbReference type="InterPro" id="IPR013362">
    <property type="entry name" value="Pilus_4_PilV"/>
</dbReference>
<dbReference type="NCBIfam" id="TIGR02523">
    <property type="entry name" value="type_IV_pilV"/>
    <property type="match status" value="1"/>
</dbReference>
<feature type="domain" description="Type IV pilin Tt1218-like" evidence="2">
    <location>
        <begin position="37"/>
        <end position="94"/>
    </location>
</feature>
<dbReference type="AlphaFoldDB" id="A0AAP5AI97"/>
<feature type="transmembrane region" description="Helical" evidence="1">
    <location>
        <begin position="20"/>
        <end position="37"/>
    </location>
</feature>
<keyword evidence="1" id="KW-0812">Transmembrane</keyword>
<dbReference type="InterPro" id="IPR054402">
    <property type="entry name" value="Tt1218-like_dom"/>
</dbReference>
<name>A0AAP5AI97_9GAMM</name>
<keyword evidence="1" id="KW-1133">Transmembrane helix</keyword>
<evidence type="ECO:0000313" key="4">
    <source>
        <dbReference type="Proteomes" id="UP001226084"/>
    </source>
</evidence>
<dbReference type="InterPro" id="IPR012902">
    <property type="entry name" value="N_methyl_site"/>
</dbReference>
<comment type="caution">
    <text evidence="3">The sequence shown here is derived from an EMBL/GenBank/DDBJ whole genome shotgun (WGS) entry which is preliminary data.</text>
</comment>
<keyword evidence="1" id="KW-0472">Membrane</keyword>
<dbReference type="Proteomes" id="UP001226084">
    <property type="component" value="Unassembled WGS sequence"/>
</dbReference>
<sequence length="158" mass="17367">MIRKPYRPRGHQRGFSLLEVLVAVVVLAFGLLGFALLQTMSVRYVQSANYRTQATNLAYDLSEQMRSNRFQSAWYANASFASGSKTAAGVCARDIGTVTLEQNITRWQCQVVKALGDNASATVTVNNGVANISISWADERWSRTAPDAATTFVIQTQL</sequence>
<evidence type="ECO:0000313" key="3">
    <source>
        <dbReference type="EMBL" id="MDQ1109104.1"/>
    </source>
</evidence>
<dbReference type="NCBIfam" id="TIGR02532">
    <property type="entry name" value="IV_pilin_GFxxxE"/>
    <property type="match status" value="1"/>
</dbReference>
<protein>
    <submittedName>
        <fullName evidence="3">Type IV pilus assembly protein PilV</fullName>
    </submittedName>
</protein>
<evidence type="ECO:0000256" key="1">
    <source>
        <dbReference type="SAM" id="Phobius"/>
    </source>
</evidence>
<dbReference type="PROSITE" id="PS00409">
    <property type="entry name" value="PROKAR_NTER_METHYL"/>
    <property type="match status" value="1"/>
</dbReference>
<dbReference type="RefSeq" id="WP_307107172.1">
    <property type="nucleotide sequence ID" value="NZ_JAUTAS010000001.1"/>
</dbReference>
<dbReference type="Pfam" id="PF22150">
    <property type="entry name" value="Tt1218-like"/>
    <property type="match status" value="1"/>
</dbReference>
<dbReference type="Pfam" id="PF07963">
    <property type="entry name" value="N_methyl"/>
    <property type="match status" value="1"/>
</dbReference>
<accession>A0AAP5AI97</accession>
<proteinExistence type="predicted"/>
<reference evidence="3" key="1">
    <citation type="submission" date="2023-07" db="EMBL/GenBank/DDBJ databases">
        <title>Functional and genomic diversity of the sorghum phyllosphere microbiome.</title>
        <authorList>
            <person name="Shade A."/>
        </authorList>
    </citation>
    <scope>NUCLEOTIDE SEQUENCE</scope>
    <source>
        <strain evidence="3">SORGH_AS_0457</strain>
    </source>
</reference>
<evidence type="ECO:0000259" key="2">
    <source>
        <dbReference type="Pfam" id="PF22150"/>
    </source>
</evidence>
<organism evidence="3 4">
    <name type="scientific">Stenotrophomonas rhizophila</name>
    <dbReference type="NCBI Taxonomy" id="216778"/>
    <lineage>
        <taxon>Bacteria</taxon>
        <taxon>Pseudomonadati</taxon>
        <taxon>Pseudomonadota</taxon>
        <taxon>Gammaproteobacteria</taxon>
        <taxon>Lysobacterales</taxon>
        <taxon>Lysobacteraceae</taxon>
        <taxon>Stenotrophomonas</taxon>
    </lineage>
</organism>